<dbReference type="SUPFAM" id="SSF49313">
    <property type="entry name" value="Cadherin-like"/>
    <property type="match status" value="1"/>
</dbReference>
<dbReference type="STRING" id="171383.AKJ31_18320"/>
<protein>
    <recommendedName>
        <fullName evidence="3">Cadherin domain-containing protein</fullName>
    </recommendedName>
</protein>
<dbReference type="GO" id="GO:0005509">
    <property type="term" value="F:calcium ion binding"/>
    <property type="evidence" value="ECO:0007669"/>
    <property type="project" value="InterPro"/>
</dbReference>
<proteinExistence type="predicted"/>
<dbReference type="EMBL" id="LHPI01000019">
    <property type="protein sequence ID" value="KOO06444.1"/>
    <property type="molecule type" value="Genomic_DNA"/>
</dbReference>
<dbReference type="RefSeq" id="WP_169780643.1">
    <property type="nucleotide sequence ID" value="NZ_LHPI01000019.1"/>
</dbReference>
<organism evidence="1 2">
    <name type="scientific">Vibrio hepatarius</name>
    <dbReference type="NCBI Taxonomy" id="171383"/>
    <lineage>
        <taxon>Bacteria</taxon>
        <taxon>Pseudomonadati</taxon>
        <taxon>Pseudomonadota</taxon>
        <taxon>Gammaproteobacteria</taxon>
        <taxon>Vibrionales</taxon>
        <taxon>Vibrionaceae</taxon>
        <taxon>Vibrio</taxon>
        <taxon>Vibrio oreintalis group</taxon>
    </lineage>
</organism>
<evidence type="ECO:0000313" key="1">
    <source>
        <dbReference type="EMBL" id="KOO06444.1"/>
    </source>
</evidence>
<dbReference type="NCBIfam" id="TIGR01965">
    <property type="entry name" value="VCBS_repeat"/>
    <property type="match status" value="1"/>
</dbReference>
<evidence type="ECO:0008006" key="3">
    <source>
        <dbReference type="Google" id="ProtNLM"/>
    </source>
</evidence>
<dbReference type="PATRIC" id="fig|171383.3.peg.3744"/>
<sequence>MGIGTYVALVNLASRQKVVVDANGLVRVLLEGEQPKPGEVVLQQPSDDASIEAELVQDDGQSQDLTAELEDIFAALEEGADPTQLGEDFATAAGGQLSSSSTQLGTIERNSAEVVVSTEFSTQGFANLGLSETQSLSLLEQYQLLREGSAAVEVNSSPVGQDLALTTLEDEELDGRIVATDDDGDSLTYTAGETPTNGSVVVNEDGTWTYTPDPDFNGEDSFTVIVSDGKGGTDEITVNVGVTAVNDAPTVALS</sequence>
<gene>
    <name evidence="1" type="ORF">AKJ31_18320</name>
</gene>
<dbReference type="InterPro" id="IPR015919">
    <property type="entry name" value="Cadherin-like_sf"/>
</dbReference>
<evidence type="ECO:0000313" key="2">
    <source>
        <dbReference type="Proteomes" id="UP000037530"/>
    </source>
</evidence>
<name>A0A0M0HWK8_9VIBR</name>
<dbReference type="AlphaFoldDB" id="A0A0M0HWK8"/>
<dbReference type="Proteomes" id="UP000037530">
    <property type="component" value="Unassembled WGS sequence"/>
</dbReference>
<dbReference type="Pfam" id="PF17963">
    <property type="entry name" value="Big_9"/>
    <property type="match status" value="1"/>
</dbReference>
<feature type="non-terminal residue" evidence="1">
    <location>
        <position position="254"/>
    </location>
</feature>
<comment type="caution">
    <text evidence="1">The sequence shown here is derived from an EMBL/GenBank/DDBJ whole genome shotgun (WGS) entry which is preliminary data.</text>
</comment>
<accession>A0A0M0HWK8</accession>
<dbReference type="GO" id="GO:0016020">
    <property type="term" value="C:membrane"/>
    <property type="evidence" value="ECO:0007669"/>
    <property type="project" value="InterPro"/>
</dbReference>
<dbReference type="Gene3D" id="2.60.40.3440">
    <property type="match status" value="1"/>
</dbReference>
<dbReference type="InterPro" id="IPR010221">
    <property type="entry name" value="VCBS_dom"/>
</dbReference>
<reference evidence="2" key="1">
    <citation type="submission" date="2015-08" db="EMBL/GenBank/DDBJ databases">
        <title>Vibrio galatheae sp. nov., a novel member of the Vibrionaceae family isolated from the Solomon Islands.</title>
        <authorList>
            <person name="Giubergia S."/>
            <person name="Machado H."/>
            <person name="Mateiu R.V."/>
            <person name="Gram L."/>
        </authorList>
    </citation>
    <scope>NUCLEOTIDE SEQUENCE [LARGE SCALE GENOMIC DNA]</scope>
    <source>
        <strain evidence="2">DSM 19134</strain>
    </source>
</reference>
<keyword evidence="2" id="KW-1185">Reference proteome</keyword>